<dbReference type="AlphaFoldDB" id="A0AAU7W1N6"/>
<reference evidence="1" key="1">
    <citation type="submission" date="2024-05" db="EMBL/GenBank/DDBJ databases">
        <authorList>
            <person name="Yu L."/>
        </authorList>
    </citation>
    <scope>NUCLEOTIDE SEQUENCE</scope>
    <source>
        <strain evidence="1">G08B096</strain>
    </source>
</reference>
<proteinExistence type="predicted"/>
<organism evidence="1">
    <name type="scientific">Agromyces sp. G08B096</name>
    <dbReference type="NCBI Taxonomy" id="3156399"/>
    <lineage>
        <taxon>Bacteria</taxon>
        <taxon>Bacillati</taxon>
        <taxon>Actinomycetota</taxon>
        <taxon>Actinomycetes</taxon>
        <taxon>Micrococcales</taxon>
        <taxon>Microbacteriaceae</taxon>
        <taxon>Agromyces</taxon>
    </lineage>
</organism>
<name>A0AAU7W1N6_9MICO</name>
<protein>
    <submittedName>
        <fullName evidence="1">DUF6325 family protein</fullName>
    </submittedName>
</protein>
<dbReference type="Pfam" id="PF19850">
    <property type="entry name" value="DUF6325"/>
    <property type="match status" value="1"/>
</dbReference>
<gene>
    <name evidence="1" type="ORF">ABIQ69_08895</name>
</gene>
<evidence type="ECO:0000313" key="1">
    <source>
        <dbReference type="EMBL" id="XBX80740.1"/>
    </source>
</evidence>
<dbReference type="InterPro" id="IPR046288">
    <property type="entry name" value="DUF6325"/>
</dbReference>
<dbReference type="RefSeq" id="WP_350346766.1">
    <property type="nucleotide sequence ID" value="NZ_CP158374.1"/>
</dbReference>
<accession>A0AAU7W1N6</accession>
<dbReference type="EMBL" id="CP158374">
    <property type="protein sequence ID" value="XBX80740.1"/>
    <property type="molecule type" value="Genomic_DNA"/>
</dbReference>
<sequence length="138" mass="14383">MPDLEYGPVEFVLATYDAGTSPAGVIAAVFDLAESGTVRLLDLVDVSRGPDGELRFLEIDESSVSFGELELPAHGLIAEADANELGERLPRGSAALLLAVELTWAKHLASEFAAAGGEVVESVRIPAPVVNAALAEAR</sequence>